<keyword evidence="3" id="KW-1185">Reference proteome</keyword>
<evidence type="ECO:0000313" key="2">
    <source>
        <dbReference type="EMBL" id="MBM6399388.1"/>
    </source>
</evidence>
<proteinExistence type="predicted"/>
<accession>A0ABS2CIT9</accession>
<reference evidence="2" key="1">
    <citation type="submission" date="2021-02" db="EMBL/GenBank/DDBJ databases">
        <title>Phycicoccus sp. MQZ13P-5T, whole genome shotgun sequence.</title>
        <authorList>
            <person name="Tuo L."/>
        </authorList>
    </citation>
    <scope>NUCLEOTIDE SEQUENCE</scope>
    <source>
        <strain evidence="2">MQZ13P-5</strain>
    </source>
</reference>
<feature type="compositionally biased region" description="Low complexity" evidence="1">
    <location>
        <begin position="188"/>
        <end position="209"/>
    </location>
</feature>
<feature type="compositionally biased region" description="Basic residues" evidence="1">
    <location>
        <begin position="210"/>
        <end position="222"/>
    </location>
</feature>
<feature type="compositionally biased region" description="Basic residues" evidence="1">
    <location>
        <begin position="172"/>
        <end position="187"/>
    </location>
</feature>
<organism evidence="2 3">
    <name type="scientific">Phycicoccus sonneratiae</name>
    <dbReference type="NCBI Taxonomy" id="2807628"/>
    <lineage>
        <taxon>Bacteria</taxon>
        <taxon>Bacillati</taxon>
        <taxon>Actinomycetota</taxon>
        <taxon>Actinomycetes</taxon>
        <taxon>Micrococcales</taxon>
        <taxon>Intrasporangiaceae</taxon>
        <taxon>Phycicoccus</taxon>
    </lineage>
</organism>
<dbReference type="RefSeq" id="WP_204129874.1">
    <property type="nucleotide sequence ID" value="NZ_JAFDVD010000004.1"/>
</dbReference>
<name>A0ABS2CIT9_9MICO</name>
<dbReference type="EMBL" id="JAFDVD010000004">
    <property type="protein sequence ID" value="MBM6399388.1"/>
    <property type="molecule type" value="Genomic_DNA"/>
</dbReference>
<feature type="compositionally biased region" description="Low complexity" evidence="1">
    <location>
        <begin position="159"/>
        <end position="171"/>
    </location>
</feature>
<gene>
    <name evidence="2" type="ORF">JQN70_03225</name>
</gene>
<feature type="compositionally biased region" description="Low complexity" evidence="1">
    <location>
        <begin position="134"/>
        <end position="150"/>
    </location>
</feature>
<feature type="compositionally biased region" description="Basic residues" evidence="1">
    <location>
        <begin position="231"/>
        <end position="246"/>
    </location>
</feature>
<comment type="caution">
    <text evidence="2">The sequence shown here is derived from an EMBL/GenBank/DDBJ whole genome shotgun (WGS) entry which is preliminary data.</text>
</comment>
<sequence length="246" mass="24919">MAKRSVRAYVELASGLGEMTRARAVEAAQELVTLAGSKGSSTKVAKQVEKLAGDLLSAAEQNRAQVVGLVQREVETAVSRVDVSRLLGEVQSLGATVAGLAAQVDELARSVGGRAARAPRAGLAEVAEPVLGDPPATMAATPPRSTPARKAPARKAPARKAPPQKAAAAKTAAKKAPAKKAPAKKSATKTSAARKSSATKAPTTSAAKKSTAKKSTAKKSTAKKSTATKTPAKKSVAKKTTKKAGA</sequence>
<protein>
    <submittedName>
        <fullName evidence="2">Uncharacterized protein</fullName>
    </submittedName>
</protein>
<dbReference type="Proteomes" id="UP001430172">
    <property type="component" value="Unassembled WGS sequence"/>
</dbReference>
<evidence type="ECO:0000256" key="1">
    <source>
        <dbReference type="SAM" id="MobiDB-lite"/>
    </source>
</evidence>
<evidence type="ECO:0000313" key="3">
    <source>
        <dbReference type="Proteomes" id="UP001430172"/>
    </source>
</evidence>
<feature type="region of interest" description="Disordered" evidence="1">
    <location>
        <begin position="126"/>
        <end position="246"/>
    </location>
</feature>